<comment type="subcellular location">
    <subcellularLocation>
        <location evidence="1 9">Cell inner membrane</location>
        <topology evidence="1 9">Multi-pass membrane protein</topology>
    </subcellularLocation>
</comment>
<dbReference type="Gene3D" id="3.30.2090.10">
    <property type="entry name" value="Multidrug efflux transporter AcrB TolC docking domain, DN and DC subdomains"/>
    <property type="match status" value="2"/>
</dbReference>
<keyword evidence="4" id="KW-1003">Cell membrane</keyword>
<dbReference type="OrthoDB" id="9176627at2"/>
<dbReference type="Pfam" id="PF00873">
    <property type="entry name" value="ACR_tran"/>
    <property type="match status" value="1"/>
</dbReference>
<dbReference type="KEGG" id="but:X994_974"/>
<dbReference type="PANTHER" id="PTHR32063:SF10">
    <property type="entry name" value="EFFLUX PUMP MEMBRANE TRANSPORTER"/>
    <property type="match status" value="1"/>
</dbReference>
<comment type="caution">
    <text evidence="9">Lacks conserved residue(s) required for the propagation of feature annotation.</text>
</comment>
<comment type="caution">
    <text evidence="10">The sequence shown here is derived from an EMBL/GenBank/DDBJ whole genome shotgun (WGS) entry which is preliminary data.</text>
</comment>
<feature type="transmembrane region" description="Helical" evidence="9">
    <location>
        <begin position="536"/>
        <end position="553"/>
    </location>
</feature>
<feature type="transmembrane region" description="Helical" evidence="9">
    <location>
        <begin position="395"/>
        <end position="415"/>
    </location>
</feature>
<evidence type="ECO:0000256" key="2">
    <source>
        <dbReference type="ARBA" id="ARBA00010942"/>
    </source>
</evidence>
<name>A0A069B4Z5_BURPE</name>
<keyword evidence="8 9" id="KW-0472">Membrane</keyword>
<dbReference type="GO" id="GO:0042910">
    <property type="term" value="F:xenobiotic transmembrane transporter activity"/>
    <property type="evidence" value="ECO:0007669"/>
    <property type="project" value="TreeGrafter"/>
</dbReference>
<feature type="transmembrane region" description="Helical" evidence="9">
    <location>
        <begin position="968"/>
        <end position="988"/>
    </location>
</feature>
<evidence type="ECO:0000256" key="3">
    <source>
        <dbReference type="ARBA" id="ARBA00022448"/>
    </source>
</evidence>
<sequence length="1043" mass="111277">MARFFIDRPVFAWVISLFIMLGGIFAIRALPVAQYPDIAPPVVSLYATYPGASAQVVEESVTAVIEREMNGVPGLLYTSATSSAGQASLSLTFKQGVSADLAAVDVQNRLKIVEARLPEPVRRDGISIEKAADNAQIIVSLTSEDGRLSGVELGEYASANVLQALRRVEGVGKVQFWGAEYAMRIWPDPVKMAALGLTASDIASAVRAHNARVTIGDVGRSAVPDSAPIAATVLADAPLTTPDAFGAIALRARADGSTLYLRDVARIEFGGNDYNYPSFVNGKTATGMGIKLAPGSNAVATEKRVRATMEELAKFFPPGVKYQIPYETASFVRVSMSKVVTTLVEAGVLVFAVMFLFMQNFRATLIPTLVVPVALLGTFGAMLAAGFSINVLTMFGMVLAIGILVDDAIVVVENVERLMVEEKLPPYEATVKAMKQISGAIVGITVVLTSVFVPMAFFGGAVGNIYRQFAFALAVSIGFSAFLALSLTPALCATLLKPVADDHHEKDGFFGWFNRFVARSTHRYTRRVGRVLERPLRWLVVYGALTAAAALLITKLPAAFLPDEDQGNFMVMVIRPQGTPLAETMQSVRRVEEYVRTHSPSAYTFALGGYNLYGEGPNGGMIFVTMKDWKERKRARDQVQAIIAEINAHFAGTPNTMVFAINMPALPDLGLTGGFDFRLQDRGGLGYGAFVAAREKLLAEGRKDPVLTDLMFAGTQDAPQLKLDIDRAKASALGVSMEEINATLAVMFGSDYIGDFMHGSQVRRVIVQADGRHRLDAADVTKLRVRNAKGEMVPLAAFATLHWTMGPPQLTRYNGFPSFTINGAASAGHSSGEAMAAIERIASTLPAGTGYAWSGQSYEERLSGAQAPMLFALSVLVVFLALAALYESWSIPFAVMLVVPLGVIGAVAGVTLRGMPNDIYFKVGLIATIGLSAKNAILIVEVAKDLVAQRMSLADAALEAARLRLRPIVMTSLAFGVGVLPLAFATGAASGAQIAIGTGVLGGVISATLFAIFLVPLFFVCVGRVFDVVPRRRGGAQAALEAK</sequence>
<evidence type="ECO:0000313" key="10">
    <source>
        <dbReference type="EMBL" id="KGX05633.1"/>
    </source>
</evidence>
<evidence type="ECO:0000256" key="6">
    <source>
        <dbReference type="ARBA" id="ARBA00022692"/>
    </source>
</evidence>
<dbReference type="RefSeq" id="WP_004526920.1">
    <property type="nucleotide sequence ID" value="NZ_AP028071.1"/>
</dbReference>
<protein>
    <recommendedName>
        <fullName evidence="9">Efflux pump membrane transporter</fullName>
    </recommendedName>
</protein>
<reference evidence="10 12" key="1">
    <citation type="submission" date="2014-08" db="EMBL/GenBank/DDBJ databases">
        <authorList>
            <person name="Bunnell A."/>
            <person name="Chain P.S."/>
            <person name="Chertkov O."/>
            <person name="Currie B.J."/>
            <person name="Daligault H.E."/>
            <person name="Davenport K.W."/>
            <person name="Davis C."/>
            <person name="Gleasner C.D."/>
            <person name="Johnson S.L."/>
            <person name="Kaestli M."/>
            <person name="Koren S."/>
            <person name="Kunde Y.A."/>
            <person name="Mayo M."/>
            <person name="McMurry K.K."/>
            <person name="Price E.P."/>
            <person name="Reitenga K.G."/>
            <person name="Robison R."/>
            <person name="Rosovitz M.J."/>
            <person name="Sarovich D.S."/>
            <person name="Teshima H."/>
        </authorList>
    </citation>
    <scope>NUCLEOTIDE SEQUENCE [LARGE SCALE GENOMIC DNA]</scope>
    <source>
        <strain evidence="10 12">MSHR44</strain>
    </source>
</reference>
<feature type="transmembrane region" description="Helical" evidence="9">
    <location>
        <begin position="994"/>
        <end position="1023"/>
    </location>
</feature>
<feature type="transmembrane region" description="Helical" evidence="9">
    <location>
        <begin position="469"/>
        <end position="496"/>
    </location>
</feature>
<dbReference type="EMBL" id="JQIM01000010">
    <property type="protein sequence ID" value="KGX05633.1"/>
    <property type="molecule type" value="Genomic_DNA"/>
</dbReference>
<dbReference type="Gene3D" id="1.20.1640.10">
    <property type="entry name" value="Multidrug efflux transporter AcrB transmembrane domain"/>
    <property type="match status" value="2"/>
</dbReference>
<dbReference type="PRINTS" id="PR00702">
    <property type="entry name" value="ACRIFLAVINRP"/>
</dbReference>
<evidence type="ECO:0000313" key="13">
    <source>
        <dbReference type="Proteomes" id="UP000231878"/>
    </source>
</evidence>
<feature type="transmembrane region" description="Helical" evidence="9">
    <location>
        <begin position="893"/>
        <end position="913"/>
    </location>
</feature>
<keyword evidence="7 9" id="KW-1133">Transmembrane helix</keyword>
<dbReference type="PANTHER" id="PTHR32063">
    <property type="match status" value="1"/>
</dbReference>
<dbReference type="NCBIfam" id="TIGR00915">
    <property type="entry name" value="2A0602"/>
    <property type="match status" value="1"/>
</dbReference>
<keyword evidence="6 9" id="KW-0812">Transmembrane</keyword>
<dbReference type="AlphaFoldDB" id="A0A069B4Z5"/>
<evidence type="ECO:0000256" key="9">
    <source>
        <dbReference type="RuleBase" id="RU364070"/>
    </source>
</evidence>
<dbReference type="InterPro" id="IPR004764">
    <property type="entry name" value="MdtF-like"/>
</dbReference>
<dbReference type="NCBIfam" id="NF000282">
    <property type="entry name" value="RND_permease_1"/>
    <property type="match status" value="1"/>
</dbReference>
<dbReference type="SMR" id="A0A069B4Z5"/>
<keyword evidence="3 9" id="KW-0813">Transport</keyword>
<evidence type="ECO:0000256" key="1">
    <source>
        <dbReference type="ARBA" id="ARBA00004429"/>
    </source>
</evidence>
<evidence type="ECO:0000256" key="4">
    <source>
        <dbReference type="ARBA" id="ARBA00022475"/>
    </source>
</evidence>
<dbReference type="EMBL" id="PHRB01000001">
    <property type="protein sequence ID" value="PJO68100.1"/>
    <property type="molecule type" value="Genomic_DNA"/>
</dbReference>
<dbReference type="SUPFAM" id="SSF82866">
    <property type="entry name" value="Multidrug efflux transporter AcrB transmembrane domain"/>
    <property type="match status" value="2"/>
</dbReference>
<evidence type="ECO:0000256" key="5">
    <source>
        <dbReference type="ARBA" id="ARBA00022519"/>
    </source>
</evidence>
<dbReference type="GO" id="GO:0015562">
    <property type="term" value="F:efflux transmembrane transporter activity"/>
    <property type="evidence" value="ECO:0007669"/>
    <property type="project" value="InterPro"/>
</dbReference>
<dbReference type="InterPro" id="IPR001036">
    <property type="entry name" value="Acrflvin-R"/>
</dbReference>
<proteinExistence type="inferred from homology"/>
<dbReference type="SUPFAM" id="SSF82693">
    <property type="entry name" value="Multidrug efflux transporter AcrB pore domain, PN1, PN2, PC1 and PC2 subdomains"/>
    <property type="match status" value="3"/>
</dbReference>
<feature type="transmembrane region" description="Helical" evidence="9">
    <location>
        <begin position="919"/>
        <end position="943"/>
    </location>
</feature>
<evidence type="ECO:0000256" key="8">
    <source>
        <dbReference type="ARBA" id="ARBA00023136"/>
    </source>
</evidence>
<accession>A0A069B4Z5</accession>
<dbReference type="GO" id="GO:0005886">
    <property type="term" value="C:plasma membrane"/>
    <property type="evidence" value="ECO:0007669"/>
    <property type="project" value="UniProtKB-SubCell"/>
</dbReference>
<dbReference type="Gene3D" id="3.30.70.1440">
    <property type="entry name" value="Multidrug efflux transporter AcrB pore domain"/>
    <property type="match status" value="1"/>
</dbReference>
<keyword evidence="5 9" id="KW-0997">Cell inner membrane</keyword>
<dbReference type="eggNOG" id="COG0841">
    <property type="taxonomic scope" value="Bacteria"/>
</dbReference>
<dbReference type="Proteomes" id="UP000030475">
    <property type="component" value="Unassembled WGS sequence"/>
</dbReference>
<dbReference type="OMA" id="EDQGDFM"/>
<dbReference type="NCBIfam" id="NF007131">
    <property type="entry name" value="PRK09577.1"/>
    <property type="match status" value="1"/>
</dbReference>
<dbReference type="SUPFAM" id="SSF82714">
    <property type="entry name" value="Multidrug efflux transporter AcrB TolC docking domain, DN and DC subdomains"/>
    <property type="match status" value="2"/>
</dbReference>
<dbReference type="Gene3D" id="3.30.70.1320">
    <property type="entry name" value="Multidrug efflux transporter AcrB pore domain like"/>
    <property type="match status" value="1"/>
</dbReference>
<dbReference type="GeneID" id="93060199"/>
<feature type="transmembrane region" description="Helical" evidence="9">
    <location>
        <begin position="867"/>
        <end position="886"/>
    </location>
</feature>
<dbReference type="Proteomes" id="UP000231878">
    <property type="component" value="Unassembled WGS sequence"/>
</dbReference>
<dbReference type="InterPro" id="IPR027463">
    <property type="entry name" value="AcrB_DN_DC_subdom"/>
</dbReference>
<reference evidence="11 13" key="2">
    <citation type="submission" date="2017-11" db="EMBL/GenBank/DDBJ databases">
        <title>Molecular characterization of Burkholderia pseudomallei and closely related isolates from Vietnam.</title>
        <authorList>
            <person name="Ustinov D.V."/>
            <person name="Antonov A.S."/>
            <person name="Avdusheva E.F."/>
            <person name="Shpak I.M."/>
            <person name="Zakharova I.B."/>
            <person name="Thi L.A."/>
            <person name="Teteryatnikova N."/>
            <person name="Lopasteyskaya Y.A."/>
            <person name="Kuzyutina J.A."/>
            <person name="Ngo T.N."/>
            <person name="Victorov D.V."/>
        </authorList>
    </citation>
    <scope>NUCLEOTIDE SEQUENCE [LARGE SCALE GENOMIC DNA]</scope>
    <source>
        <strain evidence="11 13">V1512</strain>
    </source>
</reference>
<evidence type="ECO:0000256" key="7">
    <source>
        <dbReference type="ARBA" id="ARBA00022989"/>
    </source>
</evidence>
<feature type="transmembrane region" description="Helical" evidence="9">
    <location>
        <begin position="369"/>
        <end position="389"/>
    </location>
</feature>
<dbReference type="FunFam" id="1.20.1640.10:FF:000001">
    <property type="entry name" value="Efflux pump membrane transporter"/>
    <property type="match status" value="1"/>
</dbReference>
<organism evidence="10 12">
    <name type="scientific">Burkholderia pseudomallei</name>
    <name type="common">Pseudomonas pseudomallei</name>
    <dbReference type="NCBI Taxonomy" id="28450"/>
    <lineage>
        <taxon>Bacteria</taxon>
        <taxon>Pseudomonadati</taxon>
        <taxon>Pseudomonadota</taxon>
        <taxon>Betaproteobacteria</taxon>
        <taxon>Burkholderiales</taxon>
        <taxon>Burkholderiaceae</taxon>
        <taxon>Burkholderia</taxon>
        <taxon>pseudomallei group</taxon>
    </lineage>
</organism>
<comment type="similarity">
    <text evidence="2 9">Belongs to the resistance-nodulation-cell division (RND) (TC 2.A.6) family.</text>
</comment>
<evidence type="ECO:0000313" key="11">
    <source>
        <dbReference type="EMBL" id="PJO68100.1"/>
    </source>
</evidence>
<evidence type="ECO:0000313" key="12">
    <source>
        <dbReference type="Proteomes" id="UP000030475"/>
    </source>
</evidence>
<feature type="transmembrane region" description="Helical" evidence="9">
    <location>
        <begin position="436"/>
        <end position="457"/>
    </location>
</feature>
<dbReference type="Gene3D" id="3.30.70.1430">
    <property type="entry name" value="Multidrug efflux transporter AcrB pore domain"/>
    <property type="match status" value="2"/>
</dbReference>
<feature type="transmembrane region" description="Helical" evidence="9">
    <location>
        <begin position="339"/>
        <end position="357"/>
    </location>
</feature>
<gene>
    <name evidence="11" type="ORF">CWD88_02255</name>
    <name evidence="10" type="ORF">Y036_260</name>
</gene>
<dbReference type="GO" id="GO:0009636">
    <property type="term" value="P:response to toxic substance"/>
    <property type="evidence" value="ECO:0007669"/>
    <property type="project" value="UniProtKB-ARBA"/>
</dbReference>